<dbReference type="Pfam" id="PF05035">
    <property type="entry name" value="DGOK"/>
    <property type="match status" value="1"/>
</dbReference>
<gene>
    <name evidence="1" type="ORF">QNI29_05400</name>
</gene>
<evidence type="ECO:0000313" key="1">
    <source>
        <dbReference type="EMBL" id="WIF99092.1"/>
    </source>
</evidence>
<keyword evidence="2" id="KW-1185">Reference proteome</keyword>
<dbReference type="Proteomes" id="UP001236652">
    <property type="component" value="Chromosome"/>
</dbReference>
<accession>A0ABY8UZH6</accession>
<dbReference type="InterPro" id="IPR042257">
    <property type="entry name" value="DGOK_C"/>
</dbReference>
<dbReference type="Gene3D" id="3.30.420.300">
    <property type="entry name" value="2-keto-3-deoxy-galactonokinase, substrate binding domain"/>
    <property type="match status" value="1"/>
</dbReference>
<dbReference type="InterPro" id="IPR042258">
    <property type="entry name" value="DGOK_N"/>
</dbReference>
<sequence>MYLVLDGGTTHTRMRLIRKNRKLIDEKKLSLGIRDVAIEGTKKRFIHELEKEMKAFLEKNDFSVSDVSAVVSSGMLTSNLGIYEVPHLIAPVTNESLAKGTVITKWEGFGDVPFMWIPGVRTEGEELDQKDVMRGEEVETLGLIQQRPLDGAGLMILPGSHTKYVGVTEGTINYSYTTLGGEMMRAVEKETILANSIDDTLIEEVDQSYLEAGFRAARDVGLLRSLFHIRLLHLEGQATANQRANYLAGAVVSEDVRVIEKMEKVEWIMVGGSNPLRSVFTHLLPNVVSEGIPILEADESESERATLEGALTIIEEWNKQEASQ</sequence>
<dbReference type="CDD" id="cd24012">
    <property type="entry name" value="ASKHA_NBD_KDGal-kinase"/>
    <property type="match status" value="1"/>
</dbReference>
<name>A0ABY8UZH6_9BACI</name>
<dbReference type="EMBL" id="CP126446">
    <property type="protein sequence ID" value="WIF99092.1"/>
    <property type="molecule type" value="Genomic_DNA"/>
</dbReference>
<organism evidence="1 2">
    <name type="scientific">Pontibacillus chungwhensis</name>
    <dbReference type="NCBI Taxonomy" id="265426"/>
    <lineage>
        <taxon>Bacteria</taxon>
        <taxon>Bacillati</taxon>
        <taxon>Bacillota</taxon>
        <taxon>Bacilli</taxon>
        <taxon>Bacillales</taxon>
        <taxon>Bacillaceae</taxon>
        <taxon>Pontibacillus</taxon>
    </lineage>
</organism>
<dbReference type="RefSeq" id="WP_231418321.1">
    <property type="nucleotide sequence ID" value="NZ_CP126446.1"/>
</dbReference>
<dbReference type="Gene3D" id="3.30.420.310">
    <property type="entry name" value="2-keto-3-deoxy-galactonokinase, C-terminal domain"/>
    <property type="match status" value="1"/>
</dbReference>
<reference evidence="1 2" key="1">
    <citation type="submission" date="2023-05" db="EMBL/GenBank/DDBJ databases">
        <title>Comparative genomics reveals the evidence of polycyclic aromatic hydrocarbons degradation in moderately halophilic genus Pontibacillus.</title>
        <authorList>
            <person name="Yang H."/>
            <person name="Qian Z."/>
        </authorList>
    </citation>
    <scope>NUCLEOTIDE SEQUENCE [LARGE SCALE GENOMIC DNA]</scope>
    <source>
        <strain evidence="2">HN14</strain>
    </source>
</reference>
<proteinExistence type="predicted"/>
<evidence type="ECO:0000313" key="2">
    <source>
        <dbReference type="Proteomes" id="UP001236652"/>
    </source>
</evidence>
<protein>
    <submittedName>
        <fullName evidence="1">2-dehydro-3-deoxygalactonokinase</fullName>
    </submittedName>
</protein>
<dbReference type="InterPro" id="IPR007729">
    <property type="entry name" value="DGOK"/>
</dbReference>